<reference evidence="2 3" key="1">
    <citation type="journal article" date="2019" name="Int. J. Syst. Evol. Microbiol.">
        <title>The Global Catalogue of Microorganisms (GCM) 10K type strain sequencing project: providing services to taxonomists for standard genome sequencing and annotation.</title>
        <authorList>
            <consortium name="The Broad Institute Genomics Platform"/>
            <consortium name="The Broad Institute Genome Sequencing Center for Infectious Disease"/>
            <person name="Wu L."/>
            <person name="Ma J."/>
        </authorList>
    </citation>
    <scope>NUCLEOTIDE SEQUENCE [LARGE SCALE GENOMIC DNA]</scope>
    <source>
        <strain evidence="2 3">JCM 16009</strain>
    </source>
</reference>
<name>A0ABN2NRR8_9PSEU</name>
<feature type="transmembrane region" description="Helical" evidence="1">
    <location>
        <begin position="42"/>
        <end position="61"/>
    </location>
</feature>
<feature type="transmembrane region" description="Helical" evidence="1">
    <location>
        <begin position="12"/>
        <end position="30"/>
    </location>
</feature>
<keyword evidence="1" id="KW-0812">Transmembrane</keyword>
<feature type="transmembrane region" description="Helical" evidence="1">
    <location>
        <begin position="82"/>
        <end position="104"/>
    </location>
</feature>
<keyword evidence="1" id="KW-1133">Transmembrane helix</keyword>
<protein>
    <submittedName>
        <fullName evidence="2">Uncharacterized protein</fullName>
    </submittedName>
</protein>
<evidence type="ECO:0000313" key="3">
    <source>
        <dbReference type="Proteomes" id="UP001500449"/>
    </source>
</evidence>
<keyword evidence="3" id="KW-1185">Reference proteome</keyword>
<accession>A0ABN2NRR8</accession>
<comment type="caution">
    <text evidence="2">The sequence shown here is derived from an EMBL/GenBank/DDBJ whole genome shotgun (WGS) entry which is preliminary data.</text>
</comment>
<gene>
    <name evidence="2" type="ORF">GCM10009836_72780</name>
</gene>
<feature type="transmembrane region" description="Helical" evidence="1">
    <location>
        <begin position="110"/>
        <end position="130"/>
    </location>
</feature>
<sequence length="148" mass="15987">MPPYGRGVSDRITAGIVDVFVYVVVLNLFIEYFPAAISETFTLSLVTAVLLKVVLEGVVAVKDRVKRRFLEATGPLGKVFAAVLLWAVLFGSKFLVLEVVALVLRGRVELGGFFSVTLLILVLMIARAGVRRLLRSDAPGRAGAGEAR</sequence>
<evidence type="ECO:0000313" key="2">
    <source>
        <dbReference type="EMBL" id="GAA1880937.1"/>
    </source>
</evidence>
<keyword evidence="1" id="KW-0472">Membrane</keyword>
<dbReference type="Proteomes" id="UP001500449">
    <property type="component" value="Unassembled WGS sequence"/>
</dbReference>
<evidence type="ECO:0000256" key="1">
    <source>
        <dbReference type="SAM" id="Phobius"/>
    </source>
</evidence>
<organism evidence="2 3">
    <name type="scientific">Pseudonocardia ailaonensis</name>
    <dbReference type="NCBI Taxonomy" id="367279"/>
    <lineage>
        <taxon>Bacteria</taxon>
        <taxon>Bacillati</taxon>
        <taxon>Actinomycetota</taxon>
        <taxon>Actinomycetes</taxon>
        <taxon>Pseudonocardiales</taxon>
        <taxon>Pseudonocardiaceae</taxon>
        <taxon>Pseudonocardia</taxon>
    </lineage>
</organism>
<proteinExistence type="predicted"/>
<dbReference type="EMBL" id="BAAAQK010000034">
    <property type="protein sequence ID" value="GAA1880937.1"/>
    <property type="molecule type" value="Genomic_DNA"/>
</dbReference>